<sequence>VCVSASIHSAICNSLMLSFHVSRSVFLLGDEVIRTSCGHFLICYCRIRQLFKKR</sequence>
<name>A0A915AHX6_PARUN</name>
<evidence type="ECO:0000313" key="2">
    <source>
        <dbReference type="WBParaSite" id="PgR008_g084_t02"/>
    </source>
</evidence>
<organism evidence="1 2">
    <name type="scientific">Parascaris univalens</name>
    <name type="common">Nematode worm</name>
    <dbReference type="NCBI Taxonomy" id="6257"/>
    <lineage>
        <taxon>Eukaryota</taxon>
        <taxon>Metazoa</taxon>
        <taxon>Ecdysozoa</taxon>
        <taxon>Nematoda</taxon>
        <taxon>Chromadorea</taxon>
        <taxon>Rhabditida</taxon>
        <taxon>Spirurina</taxon>
        <taxon>Ascaridomorpha</taxon>
        <taxon>Ascaridoidea</taxon>
        <taxon>Ascarididae</taxon>
        <taxon>Parascaris</taxon>
    </lineage>
</organism>
<reference evidence="2" key="1">
    <citation type="submission" date="2022-11" db="UniProtKB">
        <authorList>
            <consortium name="WormBaseParasite"/>
        </authorList>
    </citation>
    <scope>IDENTIFICATION</scope>
</reference>
<dbReference type="AlphaFoldDB" id="A0A915AHX6"/>
<dbReference type="WBParaSite" id="PgR008_g084_t02">
    <property type="protein sequence ID" value="PgR008_g084_t02"/>
    <property type="gene ID" value="PgR008_g084"/>
</dbReference>
<protein>
    <submittedName>
        <fullName evidence="2">Uncharacterized protein</fullName>
    </submittedName>
</protein>
<proteinExistence type="predicted"/>
<dbReference type="Proteomes" id="UP000887569">
    <property type="component" value="Unplaced"/>
</dbReference>
<keyword evidence="1" id="KW-1185">Reference proteome</keyword>
<accession>A0A915AHX6</accession>
<evidence type="ECO:0000313" key="1">
    <source>
        <dbReference type="Proteomes" id="UP000887569"/>
    </source>
</evidence>